<evidence type="ECO:0000313" key="5">
    <source>
        <dbReference type="EMBL" id="QDS68768.1"/>
    </source>
</evidence>
<gene>
    <name evidence="5" type="ORF">FKW77_005080</name>
</gene>
<accession>A0A517KZF6</accession>
<dbReference type="PANTHER" id="PTHR32303:SF10">
    <property type="entry name" value="OUTER MEMBRANE PROTEIN ASSEMBLY FACTOR BAMB"/>
    <property type="match status" value="1"/>
</dbReference>
<dbReference type="STRING" id="50376.A0A517KZF6"/>
<feature type="domain" description="Pyrrolo-quinoline quinone repeat" evidence="4">
    <location>
        <begin position="338"/>
        <end position="538"/>
    </location>
</feature>
<dbReference type="Pfam" id="PF13360">
    <property type="entry name" value="PQQ_2"/>
    <property type="match status" value="1"/>
</dbReference>
<dbReference type="InterPro" id="IPR002372">
    <property type="entry name" value="PQQ_rpt_dom"/>
</dbReference>
<protein>
    <recommendedName>
        <fullName evidence="4">Pyrrolo-quinoline quinone repeat domain-containing protein</fullName>
    </recommendedName>
</protein>
<reference evidence="5 6" key="1">
    <citation type="submission" date="2019-07" db="EMBL/GenBank/DDBJ databases">
        <title>Finished genome of Venturia effusa.</title>
        <authorList>
            <person name="Young C.A."/>
            <person name="Cox M.P."/>
            <person name="Ganley A.R.D."/>
            <person name="David W.J."/>
        </authorList>
    </citation>
    <scope>NUCLEOTIDE SEQUENCE [LARGE SCALE GENOMIC DNA]</scope>
    <source>
        <strain evidence="6">albino</strain>
    </source>
</reference>
<dbReference type="InterPro" id="IPR011047">
    <property type="entry name" value="Quinoprotein_ADH-like_sf"/>
</dbReference>
<comment type="cofactor">
    <cofactor evidence="1">
        <name>pyrroloquinoline quinone</name>
        <dbReference type="ChEBI" id="CHEBI:58442"/>
    </cofactor>
</comment>
<dbReference type="OrthoDB" id="416253at2759"/>
<dbReference type="EMBL" id="CP042186">
    <property type="protein sequence ID" value="QDS68768.1"/>
    <property type="molecule type" value="Genomic_DNA"/>
</dbReference>
<comment type="similarity">
    <text evidence="2">Belongs to the bacterial PQQ dehydrogenase family.</text>
</comment>
<evidence type="ECO:0000256" key="2">
    <source>
        <dbReference type="ARBA" id="ARBA00008156"/>
    </source>
</evidence>
<evidence type="ECO:0000256" key="3">
    <source>
        <dbReference type="ARBA" id="ARBA00023002"/>
    </source>
</evidence>
<dbReference type="SUPFAM" id="SSF50998">
    <property type="entry name" value="Quinoprotein alcohol dehydrogenase-like"/>
    <property type="match status" value="1"/>
</dbReference>
<dbReference type="Proteomes" id="UP000316270">
    <property type="component" value="Chromosome 2"/>
</dbReference>
<dbReference type="Gene3D" id="2.140.10.10">
    <property type="entry name" value="Quinoprotein alcohol dehydrogenase-like superfamily"/>
    <property type="match status" value="1"/>
</dbReference>
<keyword evidence="3" id="KW-0560">Oxidoreductase</keyword>
<sequence length="579" mass="61884">MHIGVLAKSTISSNAEHFREAGSKLSFHPSNSQVSVLVLFINAALGRKNNGSSHEGLSWDGHGGGPANRRFAIGDDKINSANIHTLREHCRLTYPGGLTSTPTTYRAERMAYFPTSNGLFVAVDYKSCETKWAINVTSIVLEYAPLTSDQQLTNSPMSRTSPQIADDVLFFGTQSHALIVAVDRHSGKTLGFVQVNPHHMAAITMSPIIFDIKDGSGNATIPVLFVGASSAEENAAALIPNYTCCSFVGNMVALTFDRASGFTKLWDTPVIPPAISGPGKWAGAGIWGSQPSVDLRHFDTIFVATGNTYSIPSELDHCQDNATATSADRLPSDIWQEAVIALEARTGKAKWVRQLSPLDAWNVACIGEGNPNCPETPGPDADFGMAPSYILGDSDYDRDVLVVGQKNGVLYSLDSQNGDVIWATETGPGGVIGGLSWGLAVDRERVYFTNINGDQVTWQIQPSNQTTNSSAYGAANLRNGALVWETIAKGPGQAYGPPSVVGDLVFTNQPSLFDFSTQSVVPSKGGIIALHSATGEVALEKELDAPFHLGLAIQDQCLIFGTGYKTFKPTGSFYVMCVD</sequence>
<proteinExistence type="inferred from homology"/>
<dbReference type="GO" id="GO:0016491">
    <property type="term" value="F:oxidoreductase activity"/>
    <property type="evidence" value="ECO:0007669"/>
    <property type="project" value="UniProtKB-KW"/>
</dbReference>
<evidence type="ECO:0000313" key="6">
    <source>
        <dbReference type="Proteomes" id="UP000316270"/>
    </source>
</evidence>
<dbReference type="PANTHER" id="PTHR32303">
    <property type="entry name" value="QUINOPROTEIN ALCOHOL DEHYDROGENASE (CYTOCHROME C)"/>
    <property type="match status" value="1"/>
</dbReference>
<name>A0A517KZF6_9PEZI</name>
<evidence type="ECO:0000259" key="4">
    <source>
        <dbReference type="Pfam" id="PF13360"/>
    </source>
</evidence>
<dbReference type="AlphaFoldDB" id="A0A517KZF6"/>
<organism evidence="5 6">
    <name type="scientific">Venturia effusa</name>
    <dbReference type="NCBI Taxonomy" id="50376"/>
    <lineage>
        <taxon>Eukaryota</taxon>
        <taxon>Fungi</taxon>
        <taxon>Dikarya</taxon>
        <taxon>Ascomycota</taxon>
        <taxon>Pezizomycotina</taxon>
        <taxon>Dothideomycetes</taxon>
        <taxon>Pleosporomycetidae</taxon>
        <taxon>Venturiales</taxon>
        <taxon>Venturiaceae</taxon>
        <taxon>Venturia</taxon>
    </lineage>
</organism>
<keyword evidence="6" id="KW-1185">Reference proteome</keyword>
<evidence type="ECO:0000256" key="1">
    <source>
        <dbReference type="ARBA" id="ARBA00001931"/>
    </source>
</evidence>